<accession>A0A5N6T918</accession>
<dbReference type="Proteomes" id="UP000325672">
    <property type="component" value="Unassembled WGS sequence"/>
</dbReference>
<evidence type="ECO:0000313" key="4">
    <source>
        <dbReference type="Proteomes" id="UP000325672"/>
    </source>
</evidence>
<reference evidence="3 4" key="1">
    <citation type="submission" date="2019-04" db="EMBL/GenBank/DDBJ databases">
        <title>Friends and foes A comparative genomics study of 23 Aspergillus species from section Flavi.</title>
        <authorList>
            <consortium name="DOE Joint Genome Institute"/>
            <person name="Kjaerbolling I."/>
            <person name="Vesth T."/>
            <person name="Frisvad J.C."/>
            <person name="Nybo J.L."/>
            <person name="Theobald S."/>
            <person name="Kildgaard S."/>
            <person name="Isbrandt T."/>
            <person name="Kuo A."/>
            <person name="Sato A."/>
            <person name="Lyhne E.K."/>
            <person name="Kogle M.E."/>
            <person name="Wiebenga A."/>
            <person name="Kun R.S."/>
            <person name="Lubbers R.J."/>
            <person name="Makela M.R."/>
            <person name="Barry K."/>
            <person name="Chovatia M."/>
            <person name="Clum A."/>
            <person name="Daum C."/>
            <person name="Haridas S."/>
            <person name="He G."/>
            <person name="LaButti K."/>
            <person name="Lipzen A."/>
            <person name="Mondo S."/>
            <person name="Riley R."/>
            <person name="Salamov A."/>
            <person name="Simmons B.A."/>
            <person name="Magnuson J.K."/>
            <person name="Henrissat B."/>
            <person name="Mortensen U.H."/>
            <person name="Larsen T.O."/>
            <person name="Devries R.P."/>
            <person name="Grigoriev I.V."/>
            <person name="Machida M."/>
            <person name="Baker S.E."/>
            <person name="Andersen M.R."/>
        </authorList>
    </citation>
    <scope>NUCLEOTIDE SEQUENCE [LARGE SCALE GENOMIC DNA]</scope>
    <source>
        <strain evidence="3 4">CBS 117625</strain>
    </source>
</reference>
<sequence>MSTAQDEYIALIKASEPVEPAVLNSIFDKLPPIKPDQLIGEWDGGFFDTGHQVASTLKEIRWVGKSFKSINNVDPVIIEKDGERTSWGKWGSATLKEMVYRGVVSTTMVYDERPVFDHFRYVNDKLIAGIMEGKTLGEDFFFYLKRQESCG</sequence>
<feature type="domain" description="DUF4334" evidence="2">
    <location>
        <begin position="91"/>
        <end position="146"/>
    </location>
</feature>
<evidence type="ECO:0008006" key="5">
    <source>
        <dbReference type="Google" id="ProtNLM"/>
    </source>
</evidence>
<dbReference type="InterPro" id="IPR025951">
    <property type="entry name" value="GXWXG_dom"/>
</dbReference>
<dbReference type="RefSeq" id="XP_031918865.1">
    <property type="nucleotide sequence ID" value="XM_032058529.1"/>
</dbReference>
<dbReference type="Pfam" id="PF14231">
    <property type="entry name" value="GXWXG"/>
    <property type="match status" value="1"/>
</dbReference>
<keyword evidence="4" id="KW-1185">Reference proteome</keyword>
<organism evidence="3 4">
    <name type="scientific">Aspergillus pseudotamarii</name>
    <dbReference type="NCBI Taxonomy" id="132259"/>
    <lineage>
        <taxon>Eukaryota</taxon>
        <taxon>Fungi</taxon>
        <taxon>Dikarya</taxon>
        <taxon>Ascomycota</taxon>
        <taxon>Pezizomycotina</taxon>
        <taxon>Eurotiomycetes</taxon>
        <taxon>Eurotiomycetidae</taxon>
        <taxon>Eurotiales</taxon>
        <taxon>Aspergillaceae</taxon>
        <taxon>Aspergillus</taxon>
        <taxon>Aspergillus subgen. Circumdati</taxon>
    </lineage>
</organism>
<dbReference type="Gene3D" id="2.40.128.580">
    <property type="entry name" value="GXWXG domain"/>
    <property type="match status" value="1"/>
</dbReference>
<evidence type="ECO:0000259" key="1">
    <source>
        <dbReference type="Pfam" id="PF14231"/>
    </source>
</evidence>
<dbReference type="GeneID" id="43642739"/>
<dbReference type="OrthoDB" id="2213372at2759"/>
<gene>
    <name evidence="3" type="ORF">BDV38DRAFT_277621</name>
</gene>
<dbReference type="InterPro" id="IPR025568">
    <property type="entry name" value="DUF4334"/>
</dbReference>
<dbReference type="AlphaFoldDB" id="A0A5N6T918"/>
<protein>
    <recommendedName>
        <fullName evidence="5">GXWXG protein-domain-containing protein</fullName>
    </recommendedName>
</protein>
<feature type="domain" description="GXWXG" evidence="1">
    <location>
        <begin position="26"/>
        <end position="81"/>
    </location>
</feature>
<proteinExistence type="predicted"/>
<evidence type="ECO:0000313" key="3">
    <source>
        <dbReference type="EMBL" id="KAE8142802.1"/>
    </source>
</evidence>
<evidence type="ECO:0000259" key="2">
    <source>
        <dbReference type="Pfam" id="PF14232"/>
    </source>
</evidence>
<dbReference type="EMBL" id="ML743553">
    <property type="protein sequence ID" value="KAE8142802.1"/>
    <property type="molecule type" value="Genomic_DNA"/>
</dbReference>
<dbReference type="Pfam" id="PF14232">
    <property type="entry name" value="DUF4334"/>
    <property type="match status" value="1"/>
</dbReference>
<name>A0A5N6T918_ASPPS</name>